<dbReference type="SUPFAM" id="SSF53756">
    <property type="entry name" value="UDP-Glycosyltransferase/glycogen phosphorylase"/>
    <property type="match status" value="1"/>
</dbReference>
<dbReference type="Pfam" id="PF13692">
    <property type="entry name" value="Glyco_trans_1_4"/>
    <property type="match status" value="1"/>
</dbReference>
<name>A0A6L9MEV9_9HYPH</name>
<evidence type="ECO:0000256" key="1">
    <source>
        <dbReference type="SAM" id="MobiDB-lite"/>
    </source>
</evidence>
<proteinExistence type="predicted"/>
<evidence type="ECO:0000313" key="3">
    <source>
        <dbReference type="Proteomes" id="UP000476332"/>
    </source>
</evidence>
<protein>
    <submittedName>
        <fullName evidence="2">Glycosyltransferase</fullName>
    </submittedName>
</protein>
<feature type="region of interest" description="Disordered" evidence="1">
    <location>
        <begin position="1"/>
        <end position="32"/>
    </location>
</feature>
<reference evidence="2 3" key="1">
    <citation type="submission" date="2020-01" db="EMBL/GenBank/DDBJ databases">
        <title>Genomes of bacteria type strains.</title>
        <authorList>
            <person name="Chen J."/>
            <person name="Zhu S."/>
            <person name="Chen J."/>
        </authorList>
    </citation>
    <scope>NUCLEOTIDE SEQUENCE [LARGE SCALE GENOMIC DNA]</scope>
    <source>
        <strain evidence="2 3">KCTC 52919</strain>
    </source>
</reference>
<dbReference type="AlphaFoldDB" id="A0A6L9MEV9"/>
<comment type="caution">
    <text evidence="2">The sequence shown here is derived from an EMBL/GenBank/DDBJ whole genome shotgun (WGS) entry which is preliminary data.</text>
</comment>
<keyword evidence="2" id="KW-0808">Transferase</keyword>
<keyword evidence="3" id="KW-1185">Reference proteome</keyword>
<gene>
    <name evidence="2" type="ORF">GTW51_05470</name>
</gene>
<dbReference type="Proteomes" id="UP000476332">
    <property type="component" value="Unassembled WGS sequence"/>
</dbReference>
<organism evidence="2 3">
    <name type="scientific">Aurantimonas aggregata</name>
    <dbReference type="NCBI Taxonomy" id="2047720"/>
    <lineage>
        <taxon>Bacteria</taxon>
        <taxon>Pseudomonadati</taxon>
        <taxon>Pseudomonadota</taxon>
        <taxon>Alphaproteobacteria</taxon>
        <taxon>Hyphomicrobiales</taxon>
        <taxon>Aurantimonadaceae</taxon>
        <taxon>Aurantimonas</taxon>
    </lineage>
</organism>
<accession>A0A6L9MEV9</accession>
<feature type="compositionally biased region" description="Basic and acidic residues" evidence="1">
    <location>
        <begin position="11"/>
        <end position="20"/>
    </location>
</feature>
<dbReference type="GO" id="GO:0016740">
    <property type="term" value="F:transferase activity"/>
    <property type="evidence" value="ECO:0007669"/>
    <property type="project" value="UniProtKB-KW"/>
</dbReference>
<dbReference type="EMBL" id="JAAAMJ010000002">
    <property type="protein sequence ID" value="NDV86148.1"/>
    <property type="molecule type" value="Genomic_DNA"/>
</dbReference>
<sequence length="486" mass="51459">MLTASGIRAPLVDDRPRSTTEEGEETIASRSPSSLLRRWGRPDNHFAGICGTGLGRWQSRAAIVTSSEANRAAGPVHLLFVSSLLPTENPTTGFEIANQAIIAAYARQGVRLSFAGFRRRDAEGPADTRGDGICLGDIVLENAGAGRAQKALWLAGALARGLPVTAAKLAGLSRRALLVRLVEAGPVEGLILNSLQMPTAYPFLTQFPAIFIAHNVEHRSAEENAANAGSRATHLLYRREAALLKRAEQRLCREAAVVHTLSVEDGAGLGLAGHPKCLPLALTVGRRQTADDGHRDHDIGLIGTWSWAPNRVGLDWFLGEVVPRLPPDLTVAIAGRLDGPPPLTPTNVAFLGRVDDAQRFVRGSRVLALATRGGTGVQLKTIEAFEEGMPAVATSQALRGVATLPKNADVADDPARFAALLAARVAAERQGADIRLDGSAFAASQRSELDCGIAAGLELFARELALGRRMPEMGALDEPALAGHQP</sequence>
<evidence type="ECO:0000313" key="2">
    <source>
        <dbReference type="EMBL" id="NDV86148.1"/>
    </source>
</evidence>